<evidence type="ECO:0000313" key="2">
    <source>
        <dbReference type="EMBL" id="APT74652.1"/>
    </source>
</evidence>
<dbReference type="EMBL" id="CP007389">
    <property type="protein sequence ID" value="APT74652.1"/>
    <property type="molecule type" value="Genomic_DNA"/>
</dbReference>
<dbReference type="Proteomes" id="UP000185490">
    <property type="component" value="Chromosome"/>
</dbReference>
<proteinExistence type="predicted"/>
<gene>
    <name evidence="2" type="ORF">BW47_09410</name>
</gene>
<dbReference type="RefSeq" id="WP_012057981.1">
    <property type="nucleotide sequence ID" value="NZ_CP007389.1"/>
</dbReference>
<keyword evidence="1" id="KW-0812">Transmembrane</keyword>
<accession>A0ABN4UYN1</accession>
<organism evidence="2 3">
    <name type="scientific">Thermosipho melanesiensis</name>
    <dbReference type="NCBI Taxonomy" id="46541"/>
    <lineage>
        <taxon>Bacteria</taxon>
        <taxon>Thermotogati</taxon>
        <taxon>Thermotogota</taxon>
        <taxon>Thermotogae</taxon>
        <taxon>Thermotogales</taxon>
        <taxon>Fervidobacteriaceae</taxon>
        <taxon>Thermosipho</taxon>
    </lineage>
</organism>
<keyword evidence="1" id="KW-0472">Membrane</keyword>
<keyword evidence="1" id="KW-1133">Transmembrane helix</keyword>
<reference evidence="2 3" key="1">
    <citation type="submission" date="2014-02" db="EMBL/GenBank/DDBJ databases">
        <title>Diversity of Thermotogales isolates from hydrothermal vents.</title>
        <authorList>
            <person name="Haverkamp T.H.A."/>
            <person name="Lossouarn J."/>
            <person name="Geslin C."/>
            <person name="Nesbo C.L."/>
        </authorList>
    </citation>
    <scope>NUCLEOTIDE SEQUENCE [LARGE SCALE GENOMIC DNA]</scope>
    <source>
        <strain evidence="2 3">431</strain>
    </source>
</reference>
<keyword evidence="3" id="KW-1185">Reference proteome</keyword>
<evidence type="ECO:0000256" key="1">
    <source>
        <dbReference type="SAM" id="Phobius"/>
    </source>
</evidence>
<feature type="transmembrane region" description="Helical" evidence="1">
    <location>
        <begin position="59"/>
        <end position="77"/>
    </location>
</feature>
<feature type="transmembrane region" description="Helical" evidence="1">
    <location>
        <begin position="27"/>
        <end position="47"/>
    </location>
</feature>
<name>A0ABN4UYN1_9BACT</name>
<sequence length="81" mass="9067">MISLVFVVFSIFLTILGIGCFKNIYEKIIPLLSISTKISILIILYSYYKNIPIIIDIGVLYMLLSIGGAFVITSFISRSDL</sequence>
<evidence type="ECO:0000313" key="3">
    <source>
        <dbReference type="Proteomes" id="UP000185490"/>
    </source>
</evidence>
<evidence type="ECO:0008006" key="4">
    <source>
        <dbReference type="Google" id="ProtNLM"/>
    </source>
</evidence>
<protein>
    <recommendedName>
        <fullName evidence="4">Multiple resistance and pH regulation protein F</fullName>
    </recommendedName>
</protein>